<dbReference type="AlphaFoldDB" id="A0A172QXM7"/>
<organism evidence="1 2">
    <name type="scientific">Corynebacterium crudilactis</name>
    <dbReference type="NCBI Taxonomy" id="1652495"/>
    <lineage>
        <taxon>Bacteria</taxon>
        <taxon>Bacillati</taxon>
        <taxon>Actinomycetota</taxon>
        <taxon>Actinomycetes</taxon>
        <taxon>Mycobacteriales</taxon>
        <taxon>Corynebacteriaceae</taxon>
        <taxon>Corynebacterium</taxon>
    </lineage>
</organism>
<geneLocation type="plasmid" evidence="1 2">
    <name>pCRULAC1</name>
</geneLocation>
<reference evidence="1 2" key="1">
    <citation type="submission" date="2016-05" db="EMBL/GenBank/DDBJ databases">
        <title>Complete genome sequence of Corynebacterium crudilactis, a new Corynebacterium species isolated from raw cow's milk.</title>
        <authorList>
            <person name="Christian R."/>
            <person name="Zimmermann J."/>
            <person name="Lipski A."/>
            <person name="Kalinowski J."/>
        </authorList>
    </citation>
    <scope>NUCLEOTIDE SEQUENCE [LARGE SCALE GENOMIC DNA]</scope>
    <source>
        <strain evidence="1 2">JZ16</strain>
        <plasmid evidence="1 2">pCRULAC1</plasmid>
    </source>
</reference>
<keyword evidence="2" id="KW-1185">Reference proteome</keyword>
<dbReference type="Proteomes" id="UP000076929">
    <property type="component" value="Plasmid pCRULAC1"/>
</dbReference>
<dbReference type="RefSeq" id="WP_066570118.1">
    <property type="nucleotide sequence ID" value="NZ_CP015623.1"/>
</dbReference>
<gene>
    <name evidence="1" type="ORF">ccrud_14025</name>
</gene>
<proteinExistence type="predicted"/>
<protein>
    <submittedName>
        <fullName evidence="1">Uncharacterized protein</fullName>
    </submittedName>
</protein>
<sequence length="544" mass="59247">MPDTKPSLTTIVFMQVKALFPVPGIGGTVSGNMESHNTTTPSRKQPHMFQRQNHNTSFVAYSAQPSKKPQTVVVDGKELATRIHPDVFINEYTSVKIKSVTDNGETANIVFDASTVVTSSDKKMKYDFGANIQSNTDLHKLATEAYNQGTPVYVALETRRRYKTKNGEIVPLTTPIHKLRGCKDGPQSAANSSTTGENCSKIIAAMGWAEQPNHTLFSTETQSDPNIWPLVRGNQDGDLAPEGFTIPFLPNGAALPDGTPLPNGTRAGGIIATPRTQTTGDNTELLKELAQLKKMVAHLQTSSSSAGGAKPWCERLGNGQINPGSYEITQIRHTRETATHIITTALATTDTTLPGEQLRSLESSLTRVLLWLADGVQAHVAGSVDRMGKSYTEAGAWVKHVIRCEDPYLASMIGDDDEAKTQANAWAKRVRTAASERYAEAVELAAEHAEQTTGIKSHTPADTNQNVTMFSDDVEARKLWDELIVTIGMEKHVSNLNPALTTQFGSHLSTQIPADHMRAALSEWLANPQQFLAWAENEWAKSHA</sequence>
<evidence type="ECO:0000313" key="1">
    <source>
        <dbReference type="EMBL" id="ANE05454.1"/>
    </source>
</evidence>
<dbReference type="EMBL" id="CP015623">
    <property type="protein sequence ID" value="ANE05454.1"/>
    <property type="molecule type" value="Genomic_DNA"/>
</dbReference>
<evidence type="ECO:0000313" key="2">
    <source>
        <dbReference type="Proteomes" id="UP000076929"/>
    </source>
</evidence>
<name>A0A172QXM7_9CORY</name>
<accession>A0A172QXM7</accession>
<keyword evidence="1" id="KW-0614">Plasmid</keyword>
<dbReference type="KEGG" id="ccjz:ccrud_14025"/>